<dbReference type="Gene3D" id="3.30.750.24">
    <property type="entry name" value="STAS domain"/>
    <property type="match status" value="1"/>
</dbReference>
<evidence type="ECO:0000259" key="1">
    <source>
        <dbReference type="PROSITE" id="PS50801"/>
    </source>
</evidence>
<feature type="domain" description="STAS" evidence="1">
    <location>
        <begin position="20"/>
        <end position="113"/>
    </location>
</feature>
<accession>A0A895YN71</accession>
<sequence>MAEGTIAEPLRITVQPTAGGAVRLAVFGVVDLATAPQLRTTVLAHIHAPRRPTGVELDLEAATFMDAVGVRALLDGHRAAAQSRLAYTIHNPRGMVAHILTLSGVTEVLSIVG</sequence>
<dbReference type="AlphaFoldDB" id="A0A895YN71"/>
<reference evidence="2" key="1">
    <citation type="submission" date="2021-02" db="EMBL/GenBank/DDBJ databases">
        <title>Natrosporangium hydrolyticum gen. nov., sp. nov, a haloalkaliphilic actinobacterium from a soda solonchak soil.</title>
        <authorList>
            <person name="Sorokin D.Y."/>
            <person name="Khijniak T.V."/>
            <person name="Zakharycheva A.P."/>
            <person name="Boueva O.V."/>
            <person name="Ariskina E.V."/>
            <person name="Hahnke R.L."/>
            <person name="Bunk B."/>
            <person name="Sproer C."/>
            <person name="Schumann P."/>
            <person name="Evtushenko L.I."/>
            <person name="Kublanov I.V."/>
        </authorList>
    </citation>
    <scope>NUCLEOTIDE SEQUENCE</scope>
    <source>
        <strain evidence="2">DSM 106523</strain>
    </source>
</reference>
<dbReference type="RefSeq" id="WP_239677738.1">
    <property type="nucleotide sequence ID" value="NZ_CP070499.1"/>
</dbReference>
<name>A0A895YN71_9ACTN</name>
<dbReference type="PROSITE" id="PS50801">
    <property type="entry name" value="STAS"/>
    <property type="match status" value="1"/>
</dbReference>
<dbReference type="SUPFAM" id="SSF52091">
    <property type="entry name" value="SpoIIaa-like"/>
    <property type="match status" value="1"/>
</dbReference>
<dbReference type="KEGG" id="nhy:JQS43_04195"/>
<evidence type="ECO:0000313" key="3">
    <source>
        <dbReference type="Proteomes" id="UP000662857"/>
    </source>
</evidence>
<dbReference type="EMBL" id="CP070499">
    <property type="protein sequence ID" value="QSB15560.1"/>
    <property type="molecule type" value="Genomic_DNA"/>
</dbReference>
<organism evidence="2 3">
    <name type="scientific">Natronosporangium hydrolyticum</name>
    <dbReference type="NCBI Taxonomy" id="2811111"/>
    <lineage>
        <taxon>Bacteria</taxon>
        <taxon>Bacillati</taxon>
        <taxon>Actinomycetota</taxon>
        <taxon>Actinomycetes</taxon>
        <taxon>Micromonosporales</taxon>
        <taxon>Micromonosporaceae</taxon>
        <taxon>Natronosporangium</taxon>
    </lineage>
</organism>
<gene>
    <name evidence="2" type="ORF">JQS43_04195</name>
</gene>
<evidence type="ECO:0000313" key="2">
    <source>
        <dbReference type="EMBL" id="QSB15560.1"/>
    </source>
</evidence>
<proteinExistence type="predicted"/>
<dbReference type="InterPro" id="IPR058548">
    <property type="entry name" value="MlaB-like_STAS"/>
</dbReference>
<dbReference type="InterPro" id="IPR036513">
    <property type="entry name" value="STAS_dom_sf"/>
</dbReference>
<dbReference type="InterPro" id="IPR002645">
    <property type="entry name" value="STAS_dom"/>
</dbReference>
<dbReference type="Pfam" id="PF13466">
    <property type="entry name" value="STAS_2"/>
    <property type="match status" value="1"/>
</dbReference>
<dbReference type="Proteomes" id="UP000662857">
    <property type="component" value="Chromosome"/>
</dbReference>
<dbReference type="CDD" id="cd07043">
    <property type="entry name" value="STAS_anti-anti-sigma_factors"/>
    <property type="match status" value="1"/>
</dbReference>
<keyword evidence="3" id="KW-1185">Reference proteome</keyword>
<protein>
    <submittedName>
        <fullName evidence="2">STAS domain-containing protein</fullName>
    </submittedName>
</protein>